<dbReference type="VEuPathDB" id="VectorBase:ISCW007481"/>
<organism>
    <name type="scientific">Ixodes scapularis</name>
    <name type="common">Black-legged tick</name>
    <name type="synonym">Deer tick</name>
    <dbReference type="NCBI Taxonomy" id="6945"/>
    <lineage>
        <taxon>Eukaryota</taxon>
        <taxon>Metazoa</taxon>
        <taxon>Ecdysozoa</taxon>
        <taxon>Arthropoda</taxon>
        <taxon>Chelicerata</taxon>
        <taxon>Arachnida</taxon>
        <taxon>Acari</taxon>
        <taxon>Parasitiformes</taxon>
        <taxon>Ixodida</taxon>
        <taxon>Ixodoidea</taxon>
        <taxon>Ixodidae</taxon>
        <taxon>Ixodinae</taxon>
        <taxon>Ixodes</taxon>
    </lineage>
</organism>
<evidence type="ECO:0000313" key="3">
    <source>
        <dbReference type="Proteomes" id="UP000001555"/>
    </source>
</evidence>
<dbReference type="InParanoid" id="B7PSE3"/>
<protein>
    <submittedName>
        <fullName evidence="1 2">Uncharacterized protein</fullName>
    </submittedName>
</protein>
<dbReference type="HOGENOM" id="CLU_3052673_0_0_1"/>
<dbReference type="PaxDb" id="6945-B7PSE3"/>
<name>B7PSE3_IXOSC</name>
<dbReference type="VEuPathDB" id="VectorBase:ISCI007481"/>
<proteinExistence type="predicted"/>
<evidence type="ECO:0000313" key="2">
    <source>
        <dbReference type="EnsemblMetazoa" id="ISCW007481-PA"/>
    </source>
</evidence>
<dbReference type="EnsemblMetazoa" id="ISCW007481-RA">
    <property type="protein sequence ID" value="ISCW007481-PA"/>
    <property type="gene ID" value="ISCW007481"/>
</dbReference>
<evidence type="ECO:0000313" key="1">
    <source>
        <dbReference type="EMBL" id="EEC09515.1"/>
    </source>
</evidence>
<reference evidence="1 3" key="1">
    <citation type="submission" date="2008-03" db="EMBL/GenBank/DDBJ databases">
        <title>Annotation of Ixodes scapularis.</title>
        <authorList>
            <consortium name="Ixodes scapularis Genome Project Consortium"/>
            <person name="Caler E."/>
            <person name="Hannick L.I."/>
            <person name="Bidwell S."/>
            <person name="Joardar V."/>
            <person name="Thiagarajan M."/>
            <person name="Amedeo P."/>
            <person name="Galinsky K.J."/>
            <person name="Schobel S."/>
            <person name="Inman J."/>
            <person name="Hostetler J."/>
            <person name="Miller J."/>
            <person name="Hammond M."/>
            <person name="Megy K."/>
            <person name="Lawson D."/>
            <person name="Kodira C."/>
            <person name="Sutton G."/>
            <person name="Meyer J."/>
            <person name="Hill C.A."/>
            <person name="Birren B."/>
            <person name="Nene V."/>
            <person name="Collins F."/>
            <person name="Alarcon-Chaidez F."/>
            <person name="Wikel S."/>
            <person name="Strausberg R."/>
        </authorList>
    </citation>
    <scope>NUCLEOTIDE SEQUENCE [LARGE SCALE GENOMIC DNA]</scope>
    <source>
        <strain evidence="3">Wikel</strain>
        <strain evidence="1">Wikel colony</strain>
    </source>
</reference>
<dbReference type="EMBL" id="DS778096">
    <property type="protein sequence ID" value="EEC09515.1"/>
    <property type="molecule type" value="Genomic_DNA"/>
</dbReference>
<gene>
    <name evidence="1" type="ORF">IscW_ISCW007481</name>
</gene>
<reference evidence="2" key="2">
    <citation type="submission" date="2020-05" db="UniProtKB">
        <authorList>
            <consortium name="EnsemblMetazoa"/>
        </authorList>
    </citation>
    <scope>IDENTIFICATION</scope>
    <source>
        <strain evidence="2">wikel</strain>
    </source>
</reference>
<sequence>MTSCTLHFSNAIVVCCNTIDWPKEARGMQSGLPFFACQKPTILSLLYKRKQCLQ</sequence>
<dbReference type="AlphaFoldDB" id="B7PSE3"/>
<keyword evidence="3" id="KW-1185">Reference proteome</keyword>
<dbReference type="EMBL" id="ABJB011118347">
    <property type="status" value="NOT_ANNOTATED_CDS"/>
    <property type="molecule type" value="Genomic_DNA"/>
</dbReference>
<dbReference type="Proteomes" id="UP000001555">
    <property type="component" value="Unassembled WGS sequence"/>
</dbReference>
<accession>B7PSE3</accession>